<sequence length="82" mass="8790">MGSCLLLVLSGILLINDKFKQQLGHKESSTSGTRSSGSETKLGGGNDSNLQDTVLSSGMQTVLSMRFSYLQVTGIQQLFCFV</sequence>
<reference evidence="3" key="1">
    <citation type="journal article" date="2023" name="Plant J.">
        <title>Genome sequences and population genomics provide insights into the demographic history, inbreeding, and mutation load of two 'living fossil' tree species of Dipteronia.</title>
        <authorList>
            <person name="Feng Y."/>
            <person name="Comes H.P."/>
            <person name="Chen J."/>
            <person name="Zhu S."/>
            <person name="Lu R."/>
            <person name="Zhang X."/>
            <person name="Li P."/>
            <person name="Qiu J."/>
            <person name="Olsen K.M."/>
            <person name="Qiu Y."/>
        </authorList>
    </citation>
    <scope>NUCLEOTIDE SEQUENCE</scope>
    <source>
        <strain evidence="3">NBL</strain>
    </source>
</reference>
<organism evidence="3 4">
    <name type="scientific">Dipteronia sinensis</name>
    <dbReference type="NCBI Taxonomy" id="43782"/>
    <lineage>
        <taxon>Eukaryota</taxon>
        <taxon>Viridiplantae</taxon>
        <taxon>Streptophyta</taxon>
        <taxon>Embryophyta</taxon>
        <taxon>Tracheophyta</taxon>
        <taxon>Spermatophyta</taxon>
        <taxon>Magnoliopsida</taxon>
        <taxon>eudicotyledons</taxon>
        <taxon>Gunneridae</taxon>
        <taxon>Pentapetalae</taxon>
        <taxon>rosids</taxon>
        <taxon>malvids</taxon>
        <taxon>Sapindales</taxon>
        <taxon>Sapindaceae</taxon>
        <taxon>Hippocastanoideae</taxon>
        <taxon>Acereae</taxon>
        <taxon>Dipteronia</taxon>
    </lineage>
</organism>
<accession>A0AAD9ZQQ0</accession>
<comment type="caution">
    <text evidence="3">The sequence shown here is derived from an EMBL/GenBank/DDBJ whole genome shotgun (WGS) entry which is preliminary data.</text>
</comment>
<feature type="signal peptide" evidence="2">
    <location>
        <begin position="1"/>
        <end position="20"/>
    </location>
</feature>
<dbReference type="Proteomes" id="UP001281410">
    <property type="component" value="Unassembled WGS sequence"/>
</dbReference>
<feature type="region of interest" description="Disordered" evidence="1">
    <location>
        <begin position="24"/>
        <end position="51"/>
    </location>
</feature>
<evidence type="ECO:0000313" key="3">
    <source>
        <dbReference type="EMBL" id="KAK3188955.1"/>
    </source>
</evidence>
<keyword evidence="2" id="KW-0732">Signal</keyword>
<dbReference type="AlphaFoldDB" id="A0AAD9ZQQ0"/>
<keyword evidence="4" id="KW-1185">Reference proteome</keyword>
<feature type="compositionally biased region" description="Low complexity" evidence="1">
    <location>
        <begin position="29"/>
        <end position="40"/>
    </location>
</feature>
<proteinExistence type="predicted"/>
<gene>
    <name evidence="3" type="ORF">Dsin_028516</name>
</gene>
<evidence type="ECO:0000313" key="4">
    <source>
        <dbReference type="Proteomes" id="UP001281410"/>
    </source>
</evidence>
<evidence type="ECO:0000256" key="1">
    <source>
        <dbReference type="SAM" id="MobiDB-lite"/>
    </source>
</evidence>
<evidence type="ECO:0000256" key="2">
    <source>
        <dbReference type="SAM" id="SignalP"/>
    </source>
</evidence>
<feature type="chain" id="PRO_5042050169" evidence="2">
    <location>
        <begin position="21"/>
        <end position="82"/>
    </location>
</feature>
<protein>
    <submittedName>
        <fullName evidence="3">Uncharacterized protein</fullName>
    </submittedName>
</protein>
<dbReference type="EMBL" id="JANJYJ010000009">
    <property type="protein sequence ID" value="KAK3188955.1"/>
    <property type="molecule type" value="Genomic_DNA"/>
</dbReference>
<name>A0AAD9ZQQ0_9ROSI</name>